<evidence type="ECO:0000256" key="1">
    <source>
        <dbReference type="ARBA" id="ARBA00004942"/>
    </source>
</evidence>
<comment type="subunit">
    <text evidence="3 16">Homodimer.</text>
</comment>
<comment type="similarity">
    <text evidence="2 16">Belongs to the radical SAM superfamily. Biotin synthase family.</text>
</comment>
<evidence type="ECO:0000256" key="13">
    <source>
        <dbReference type="ARBA" id="ARBA00051157"/>
    </source>
</evidence>
<keyword evidence="8 16" id="KW-0001">2Fe-2S</keyword>
<feature type="binding site" evidence="16 17">
    <location>
        <position position="65"/>
    </location>
    <ligand>
        <name>[4Fe-4S] cluster</name>
        <dbReference type="ChEBI" id="CHEBI:49883"/>
        <note>4Fe-4S-S-AdoMet</note>
    </ligand>
</feature>
<evidence type="ECO:0000256" key="9">
    <source>
        <dbReference type="ARBA" id="ARBA00022723"/>
    </source>
</evidence>
<keyword evidence="10 16" id="KW-0093">Biotin biosynthesis</keyword>
<comment type="catalytic activity">
    <reaction evidence="13 16">
        <text>(4R,5S)-dethiobiotin + (sulfur carrier)-SH + 2 reduced [2Fe-2S]-[ferredoxin] + 2 S-adenosyl-L-methionine = (sulfur carrier)-H + biotin + 2 5'-deoxyadenosine + 2 L-methionine + 2 oxidized [2Fe-2S]-[ferredoxin]</text>
        <dbReference type="Rhea" id="RHEA:22060"/>
        <dbReference type="Rhea" id="RHEA-COMP:10000"/>
        <dbReference type="Rhea" id="RHEA-COMP:10001"/>
        <dbReference type="Rhea" id="RHEA-COMP:14737"/>
        <dbReference type="Rhea" id="RHEA-COMP:14739"/>
        <dbReference type="ChEBI" id="CHEBI:17319"/>
        <dbReference type="ChEBI" id="CHEBI:29917"/>
        <dbReference type="ChEBI" id="CHEBI:33737"/>
        <dbReference type="ChEBI" id="CHEBI:33738"/>
        <dbReference type="ChEBI" id="CHEBI:57586"/>
        <dbReference type="ChEBI" id="CHEBI:57844"/>
        <dbReference type="ChEBI" id="CHEBI:59789"/>
        <dbReference type="ChEBI" id="CHEBI:64428"/>
        <dbReference type="ChEBI" id="CHEBI:149473"/>
        <dbReference type="EC" id="2.8.1.6"/>
    </reaction>
</comment>
<keyword evidence="9 16" id="KW-0479">Metal-binding</keyword>
<dbReference type="FunFam" id="3.20.20.70:FF:000026">
    <property type="entry name" value="Biotin synthase"/>
    <property type="match status" value="1"/>
</dbReference>
<feature type="binding site" evidence="16 17">
    <location>
        <position position="141"/>
    </location>
    <ligand>
        <name>[2Fe-2S] cluster</name>
        <dbReference type="ChEBI" id="CHEBI:190135"/>
    </ligand>
</feature>
<comment type="cofactor">
    <cofactor evidence="16 17">
        <name>[4Fe-4S] cluster</name>
        <dbReference type="ChEBI" id="CHEBI:49883"/>
    </cofactor>
    <text evidence="16 17">Binds 1 [4Fe-4S] cluster. The cluster is coordinated with 3 cysteines and an exchangeable S-adenosyl-L-methionine.</text>
</comment>
<evidence type="ECO:0000256" key="4">
    <source>
        <dbReference type="ARBA" id="ARBA00012236"/>
    </source>
</evidence>
<dbReference type="SFLD" id="SFLDS00029">
    <property type="entry name" value="Radical_SAM"/>
    <property type="match status" value="1"/>
</dbReference>
<dbReference type="PIRSF" id="PIRSF001619">
    <property type="entry name" value="Biotin_synth"/>
    <property type="match status" value="1"/>
</dbReference>
<dbReference type="SFLD" id="SFLDG01060">
    <property type="entry name" value="BATS_domain_containing"/>
    <property type="match status" value="1"/>
</dbReference>
<dbReference type="GO" id="GO:0009102">
    <property type="term" value="P:biotin biosynthetic process"/>
    <property type="evidence" value="ECO:0007669"/>
    <property type="project" value="UniProtKB-UniRule"/>
</dbReference>
<evidence type="ECO:0000256" key="17">
    <source>
        <dbReference type="PIRSR" id="PIRSR001619-1"/>
    </source>
</evidence>
<dbReference type="UniPathway" id="UPA00078">
    <property type="reaction ID" value="UER00162"/>
</dbReference>
<organism evidence="19 20">
    <name type="scientific">Macrococcoides bohemicum</name>
    <dbReference type="NCBI Taxonomy" id="1903056"/>
    <lineage>
        <taxon>Bacteria</taxon>
        <taxon>Bacillati</taxon>
        <taxon>Bacillota</taxon>
        <taxon>Bacilli</taxon>
        <taxon>Bacillales</taxon>
        <taxon>Staphylococcaceae</taxon>
        <taxon>Macrococcoides</taxon>
    </lineage>
</organism>
<evidence type="ECO:0000256" key="6">
    <source>
        <dbReference type="ARBA" id="ARBA00022679"/>
    </source>
</evidence>
<dbReference type="Pfam" id="PF06968">
    <property type="entry name" value="BATS"/>
    <property type="match status" value="1"/>
</dbReference>
<comment type="cofactor">
    <cofactor evidence="17">
        <name>[2Fe-2S] cluster</name>
        <dbReference type="ChEBI" id="CHEBI:190135"/>
    </cofactor>
    <text evidence="17">Binds 1 [2Fe-2S] cluster. The cluster is coordinated with 3 cysteines and 1 arginine.</text>
</comment>
<comment type="pathway">
    <text evidence="1 16">Cofactor biosynthesis; biotin biosynthesis; biotin from 7,8-diaminononanoate: step 2/2.</text>
</comment>
<evidence type="ECO:0000256" key="16">
    <source>
        <dbReference type="HAMAP-Rule" id="MF_01694"/>
    </source>
</evidence>
<accession>A0A328A1Q3</accession>
<dbReference type="AlphaFoldDB" id="A0A328A1Q3"/>
<feature type="binding site" evidence="16 17">
    <location>
        <position position="271"/>
    </location>
    <ligand>
        <name>[2Fe-2S] cluster</name>
        <dbReference type="ChEBI" id="CHEBI:190135"/>
    </ligand>
</feature>
<dbReference type="Proteomes" id="UP000249579">
    <property type="component" value="Unassembled WGS sequence"/>
</dbReference>
<dbReference type="GO" id="GO:0005506">
    <property type="term" value="F:iron ion binding"/>
    <property type="evidence" value="ECO:0007669"/>
    <property type="project" value="UniProtKB-UniRule"/>
</dbReference>
<dbReference type="SFLD" id="SFLDG01278">
    <property type="entry name" value="biotin_synthase_like"/>
    <property type="match status" value="1"/>
</dbReference>
<evidence type="ECO:0000256" key="3">
    <source>
        <dbReference type="ARBA" id="ARBA00011738"/>
    </source>
</evidence>
<dbReference type="GO" id="GO:0004076">
    <property type="term" value="F:biotin synthase activity"/>
    <property type="evidence" value="ECO:0007669"/>
    <property type="project" value="UniProtKB-UniRule"/>
</dbReference>
<keyword evidence="11 16" id="KW-0408">Iron</keyword>
<keyword evidence="5 16" id="KW-0004">4Fe-4S</keyword>
<dbReference type="SMART" id="SM00876">
    <property type="entry name" value="BATS"/>
    <property type="match status" value="1"/>
</dbReference>
<evidence type="ECO:0000256" key="11">
    <source>
        <dbReference type="ARBA" id="ARBA00023004"/>
    </source>
</evidence>
<dbReference type="InterPro" id="IPR024177">
    <property type="entry name" value="Biotin_synthase"/>
</dbReference>
<keyword evidence="7 16" id="KW-0949">S-adenosyl-L-methionine</keyword>
<evidence type="ECO:0000256" key="8">
    <source>
        <dbReference type="ARBA" id="ARBA00022714"/>
    </source>
</evidence>
<feature type="binding site" evidence="16 17">
    <location>
        <position position="201"/>
    </location>
    <ligand>
        <name>[2Fe-2S] cluster</name>
        <dbReference type="ChEBI" id="CHEBI:190135"/>
    </ligand>
</feature>
<evidence type="ECO:0000256" key="10">
    <source>
        <dbReference type="ARBA" id="ARBA00022756"/>
    </source>
</evidence>
<keyword evidence="12 16" id="KW-0411">Iron-sulfur</keyword>
<dbReference type="GO" id="GO:0051539">
    <property type="term" value="F:4 iron, 4 sulfur cluster binding"/>
    <property type="evidence" value="ECO:0007669"/>
    <property type="project" value="UniProtKB-KW"/>
</dbReference>
<comment type="caution">
    <text evidence="19">The sequence shown here is derived from an EMBL/GenBank/DDBJ whole genome shotgun (WGS) entry which is preliminary data.</text>
</comment>
<protein>
    <recommendedName>
        <fullName evidence="15 16">Biotin synthase</fullName>
        <ecNumber evidence="4 16">2.8.1.6</ecNumber>
    </recommendedName>
</protein>
<feature type="domain" description="Radical SAM core" evidence="18">
    <location>
        <begin position="46"/>
        <end position="276"/>
    </location>
</feature>
<evidence type="ECO:0000313" key="20">
    <source>
        <dbReference type="Proteomes" id="UP000249579"/>
    </source>
</evidence>
<evidence type="ECO:0000256" key="2">
    <source>
        <dbReference type="ARBA" id="ARBA00010765"/>
    </source>
</evidence>
<feature type="binding site" evidence="16 17">
    <location>
        <position position="108"/>
    </location>
    <ligand>
        <name>[2Fe-2S] cluster</name>
        <dbReference type="ChEBI" id="CHEBI:190135"/>
    </ligand>
</feature>
<proteinExistence type="inferred from homology"/>
<evidence type="ECO:0000256" key="5">
    <source>
        <dbReference type="ARBA" id="ARBA00022485"/>
    </source>
</evidence>
<dbReference type="Gene3D" id="3.20.20.70">
    <property type="entry name" value="Aldolase class I"/>
    <property type="match status" value="1"/>
</dbReference>
<name>A0A328A1Q3_9STAP</name>
<evidence type="ECO:0000313" key="19">
    <source>
        <dbReference type="EMBL" id="RAK48441.1"/>
    </source>
</evidence>
<evidence type="ECO:0000259" key="18">
    <source>
        <dbReference type="PROSITE" id="PS51918"/>
    </source>
</evidence>
<dbReference type="InterPro" id="IPR006638">
    <property type="entry name" value="Elp3/MiaA/NifB-like_rSAM"/>
</dbReference>
<dbReference type="GO" id="GO:0051537">
    <property type="term" value="F:2 iron, 2 sulfur cluster binding"/>
    <property type="evidence" value="ECO:0007669"/>
    <property type="project" value="UniProtKB-KW"/>
</dbReference>
<dbReference type="PROSITE" id="PS51918">
    <property type="entry name" value="RADICAL_SAM"/>
    <property type="match status" value="1"/>
</dbReference>
<dbReference type="InterPro" id="IPR010722">
    <property type="entry name" value="BATS_dom"/>
</dbReference>
<dbReference type="NCBIfam" id="TIGR00433">
    <property type="entry name" value="bioB"/>
    <property type="match status" value="1"/>
</dbReference>
<dbReference type="EMBL" id="PZJG01000010">
    <property type="protein sequence ID" value="RAK48441.1"/>
    <property type="molecule type" value="Genomic_DNA"/>
</dbReference>
<keyword evidence="6 16" id="KW-0808">Transferase</keyword>
<feature type="binding site" evidence="16 17">
    <location>
        <position position="68"/>
    </location>
    <ligand>
        <name>[4Fe-4S] cluster</name>
        <dbReference type="ChEBI" id="CHEBI:49883"/>
        <note>4Fe-4S-S-AdoMet</note>
    </ligand>
</feature>
<evidence type="ECO:0000256" key="7">
    <source>
        <dbReference type="ARBA" id="ARBA00022691"/>
    </source>
</evidence>
<comment type="function">
    <text evidence="14 16">Catalyzes the conversion of dethiobiotin (DTB) to biotin by the insertion of a sulfur atom into dethiobiotin via a radical-based mechanism.</text>
</comment>
<dbReference type="HAMAP" id="MF_01694">
    <property type="entry name" value="BioB"/>
    <property type="match status" value="1"/>
</dbReference>
<reference evidence="19 20" key="1">
    <citation type="journal article" date="2018" name="Front. Microbiol.">
        <title>Description and Comparative Genomics of Macrococcus caseolyticus subsp. hominis subsp. nov., Macrococcus goetzii sp. nov., Macrococcus epidermidis sp. nov., and Macrococcus bohemicus sp. nov., Novel Macrococci From Human Clinical Material With Virulence Potential and Suspected Uptake of Foreign DNA by Natural Transformation.</title>
        <authorList>
            <person name="Maslanova I."/>
            <person name="Wertheimer Z."/>
            <person name="Sedlacek I."/>
            <person name="Svec P."/>
            <person name="Indrakova A."/>
            <person name="Kovarovic V."/>
            <person name="Schumann P."/>
            <person name="Sproer C."/>
            <person name="Kralova S."/>
            <person name="Sedo O."/>
            <person name="Kristofova L."/>
            <person name="Vrbovska V."/>
            <person name="Fuzik T."/>
            <person name="Petras P."/>
            <person name="Zdrahal Z."/>
            <person name="Ruzickova V."/>
            <person name="Doskar J."/>
            <person name="Pantucek R."/>
        </authorList>
    </citation>
    <scope>NUCLEOTIDE SEQUENCE [LARGE SCALE GENOMIC DNA]</scope>
    <source>
        <strain evidence="19 20">03/115</strain>
    </source>
</reference>
<comment type="cofactor">
    <cofactor evidence="16">
        <name>[2Fe-2S] cluster</name>
        <dbReference type="ChEBI" id="CHEBI:190135"/>
    </cofactor>
    <text evidence="16">Binds 1 [2Fe-2S] cluster. The cluster is coordinated with 3 cysteines and 1 arginine.</text>
</comment>
<dbReference type="InterPro" id="IPR013785">
    <property type="entry name" value="Aldolase_TIM"/>
</dbReference>
<dbReference type="OrthoDB" id="9786826at2"/>
<dbReference type="EC" id="2.8.1.6" evidence="4 16"/>
<evidence type="ECO:0000256" key="14">
    <source>
        <dbReference type="ARBA" id="ARBA00057568"/>
    </source>
</evidence>
<dbReference type="Pfam" id="PF04055">
    <property type="entry name" value="Radical_SAM"/>
    <property type="match status" value="1"/>
</dbReference>
<dbReference type="CDD" id="cd01335">
    <property type="entry name" value="Radical_SAM"/>
    <property type="match status" value="1"/>
</dbReference>
<gene>
    <name evidence="16" type="primary">bioB</name>
    <name evidence="19" type="ORF">BHX94_11240</name>
</gene>
<dbReference type="RefSeq" id="WP_111746924.1">
    <property type="nucleotide sequence ID" value="NZ_JACEGF010000006.1"/>
</dbReference>
<evidence type="ECO:0000256" key="15">
    <source>
        <dbReference type="ARBA" id="ARBA00070199"/>
    </source>
</evidence>
<sequence>MNYAESVINGYTLTKEEALQILQTPDHQLLSLLNDAYQVRYHYYQNKVKLNMILNAKSGLCAEDCGYCGQSIKVDKNETGCTPYALVDEDKIIQGADSAVKNKVGTYCIVMSGRKPTNREVNRVTNAVEAIKENHPQLKICACLGLTNDEQAKKLKAAGVDRYNHNLNTSERYHEEVVSTHTYEDRVNTVEIMKANNISPCSGVICGMGETDEDIVDMAFALKAIDADSIPVNFLHAIKGTKFEDKDELTPNKCLKILSLFRLVNPTKEIRVSGGREVNLRSLQPLALYAANSIFVGDYLVTEGQPNKEDYQIIEDLGFEIESNAFLQSPDKIENKDTKIEIK</sequence>
<dbReference type="PANTHER" id="PTHR22976">
    <property type="entry name" value="BIOTIN SYNTHASE"/>
    <property type="match status" value="1"/>
</dbReference>
<feature type="binding site" evidence="16 17">
    <location>
        <position position="61"/>
    </location>
    <ligand>
        <name>[4Fe-4S] cluster</name>
        <dbReference type="ChEBI" id="CHEBI:49883"/>
        <note>4Fe-4S-S-AdoMet</note>
    </ligand>
</feature>
<dbReference type="InterPro" id="IPR007197">
    <property type="entry name" value="rSAM"/>
</dbReference>
<dbReference type="InterPro" id="IPR058240">
    <property type="entry name" value="rSAM_sf"/>
</dbReference>
<dbReference type="SUPFAM" id="SSF102114">
    <property type="entry name" value="Radical SAM enzymes"/>
    <property type="match status" value="1"/>
</dbReference>
<dbReference type="SMART" id="SM00729">
    <property type="entry name" value="Elp3"/>
    <property type="match status" value="1"/>
</dbReference>
<dbReference type="InterPro" id="IPR002684">
    <property type="entry name" value="Biotin_synth/BioAB"/>
</dbReference>
<evidence type="ECO:0000256" key="12">
    <source>
        <dbReference type="ARBA" id="ARBA00023014"/>
    </source>
</evidence>
<dbReference type="PANTHER" id="PTHR22976:SF2">
    <property type="entry name" value="BIOTIN SYNTHASE, MITOCHONDRIAL"/>
    <property type="match status" value="1"/>
</dbReference>